<dbReference type="InterPro" id="IPR008775">
    <property type="entry name" value="Phytyl_CoA_dOase-like"/>
</dbReference>
<keyword evidence="2" id="KW-1185">Reference proteome</keyword>
<reference evidence="1 2" key="1">
    <citation type="submission" date="2016-08" db="EMBL/GenBank/DDBJ databases">
        <authorList>
            <person name="Seilhamer J.J."/>
        </authorList>
    </citation>
    <scope>NUCLEOTIDE SEQUENCE [LARGE SCALE GENOMIC DNA]</scope>
    <source>
        <strain evidence="1 2">A37T2</strain>
    </source>
</reference>
<dbReference type="OrthoDB" id="1157001at2"/>
<keyword evidence="1" id="KW-0223">Dioxygenase</keyword>
<sequence>MMNDSFLPAFYEHHQRIKMGKPLPVSHEYLRMENIWMGFYGLGKFETYQFLYAHCISLAHLQEWMIGLKGETQIQASAIAFSQWSLQQNMPTVTASSGHSLLNESQWQSWKEQGFIKISGLVEDHLCDAVVQLIATHLGANLSAPATWYQHHPDWHGLMLQLYQDESIHAIRTSPVIRLLFEELYGTTSLIPNPEKVSFNPPETATWKFSHGRLHWDVDFAHPDPYYIQGLVYLNDVPENRGPLTLVPGFHLQFDEWIKTYPDPHEAQQVMQQAFTGTPVPGKKGDAILWLQTLPHAASANHTDQPRFVQYISFSKC</sequence>
<gene>
    <name evidence="1" type="ORF">GA0116948_11829</name>
</gene>
<proteinExistence type="predicted"/>
<dbReference type="PANTHER" id="PTHR31630:SF6">
    <property type="entry name" value="PHYTANOYL-COA DIOXYGENASE-RELATED"/>
    <property type="match status" value="1"/>
</dbReference>
<organism evidence="1 2">
    <name type="scientific">Chitinophaga costaii</name>
    <dbReference type="NCBI Taxonomy" id="1335309"/>
    <lineage>
        <taxon>Bacteria</taxon>
        <taxon>Pseudomonadati</taxon>
        <taxon>Bacteroidota</taxon>
        <taxon>Chitinophagia</taxon>
        <taxon>Chitinophagales</taxon>
        <taxon>Chitinophagaceae</taxon>
        <taxon>Chitinophaga</taxon>
    </lineage>
</organism>
<keyword evidence="1" id="KW-0560">Oxidoreductase</keyword>
<accession>A0A1C4FY15</accession>
<protein>
    <submittedName>
        <fullName evidence="1">Phytanoyl-CoA dioxygenase (PhyH)</fullName>
    </submittedName>
</protein>
<dbReference type="STRING" id="1335309.GA0116948_11829"/>
<dbReference type="PANTHER" id="PTHR31630">
    <property type="entry name" value="PHYTANOYL-COA DIOXYGENASE-RELATED-RELATED"/>
    <property type="match status" value="1"/>
</dbReference>
<evidence type="ECO:0000313" key="1">
    <source>
        <dbReference type="EMBL" id="SCC60774.1"/>
    </source>
</evidence>
<dbReference type="GO" id="GO:0016706">
    <property type="term" value="F:2-oxoglutarate-dependent dioxygenase activity"/>
    <property type="evidence" value="ECO:0007669"/>
    <property type="project" value="UniProtKB-ARBA"/>
</dbReference>
<dbReference type="EMBL" id="FMAR01000018">
    <property type="protein sequence ID" value="SCC60774.1"/>
    <property type="molecule type" value="Genomic_DNA"/>
</dbReference>
<dbReference type="RefSeq" id="WP_089715129.1">
    <property type="nucleotide sequence ID" value="NZ_FMAR01000018.1"/>
</dbReference>
<dbReference type="Pfam" id="PF05721">
    <property type="entry name" value="PhyH"/>
    <property type="match status" value="1"/>
</dbReference>
<dbReference type="SUPFAM" id="SSF51197">
    <property type="entry name" value="Clavaminate synthase-like"/>
    <property type="match status" value="1"/>
</dbReference>
<name>A0A1C4FY15_9BACT</name>
<evidence type="ECO:0000313" key="2">
    <source>
        <dbReference type="Proteomes" id="UP000242818"/>
    </source>
</evidence>
<dbReference type="Gene3D" id="2.60.120.620">
    <property type="entry name" value="q2cbj1_9rhob like domain"/>
    <property type="match status" value="1"/>
</dbReference>
<dbReference type="Proteomes" id="UP000242818">
    <property type="component" value="Unassembled WGS sequence"/>
</dbReference>
<dbReference type="AlphaFoldDB" id="A0A1C4FY15"/>